<keyword evidence="1" id="KW-0596">Phosphopantetheine</keyword>
<feature type="domain" description="Carrier" evidence="4">
    <location>
        <begin position="535"/>
        <end position="610"/>
    </location>
</feature>
<dbReference type="Pfam" id="PF00550">
    <property type="entry name" value="PP-binding"/>
    <property type="match status" value="1"/>
</dbReference>
<organism evidence="5 6">
    <name type="scientific">Streptomyces tremellae</name>
    <dbReference type="NCBI Taxonomy" id="1124239"/>
    <lineage>
        <taxon>Bacteria</taxon>
        <taxon>Bacillati</taxon>
        <taxon>Actinomycetota</taxon>
        <taxon>Actinomycetes</taxon>
        <taxon>Kitasatosporales</taxon>
        <taxon>Streptomycetaceae</taxon>
        <taxon>Streptomyces</taxon>
    </lineage>
</organism>
<dbReference type="SUPFAM" id="SSF56801">
    <property type="entry name" value="Acetyl-CoA synthetase-like"/>
    <property type="match status" value="1"/>
</dbReference>
<evidence type="ECO:0000256" key="2">
    <source>
        <dbReference type="ARBA" id="ARBA00022553"/>
    </source>
</evidence>
<reference evidence="6" key="1">
    <citation type="journal article" date="2019" name="Int. J. Syst. Evol. Microbiol.">
        <title>The Global Catalogue of Microorganisms (GCM) 10K type strain sequencing project: providing services to taxonomists for standard genome sequencing and annotation.</title>
        <authorList>
            <consortium name="The Broad Institute Genomics Platform"/>
            <consortium name="The Broad Institute Genome Sequencing Center for Infectious Disease"/>
            <person name="Wu L."/>
            <person name="Ma J."/>
        </authorList>
    </citation>
    <scope>NUCLEOTIDE SEQUENCE [LARGE SCALE GENOMIC DNA]</scope>
    <source>
        <strain evidence="6">JCM 30846</strain>
    </source>
</reference>
<dbReference type="InterPro" id="IPR036736">
    <property type="entry name" value="ACP-like_sf"/>
</dbReference>
<dbReference type="InterPro" id="IPR025110">
    <property type="entry name" value="AMP-bd_C"/>
</dbReference>
<dbReference type="InterPro" id="IPR045851">
    <property type="entry name" value="AMP-bd_C_sf"/>
</dbReference>
<dbReference type="InterPro" id="IPR009081">
    <property type="entry name" value="PP-bd_ACP"/>
</dbReference>
<dbReference type="Proteomes" id="UP001499884">
    <property type="component" value="Unassembled WGS sequence"/>
</dbReference>
<evidence type="ECO:0000256" key="1">
    <source>
        <dbReference type="ARBA" id="ARBA00022450"/>
    </source>
</evidence>
<dbReference type="RefSeq" id="WP_345644775.1">
    <property type="nucleotide sequence ID" value="NZ_BAABEP010000011.1"/>
</dbReference>
<comment type="caution">
    <text evidence="5">The sequence shown here is derived from an EMBL/GenBank/DDBJ whole genome shotgun (WGS) entry which is preliminary data.</text>
</comment>
<dbReference type="InterPro" id="IPR042099">
    <property type="entry name" value="ANL_N_sf"/>
</dbReference>
<dbReference type="EMBL" id="BAABEP010000011">
    <property type="protein sequence ID" value="GAA3723935.1"/>
    <property type="molecule type" value="Genomic_DNA"/>
</dbReference>
<accession>A0ABP7EUA5</accession>
<proteinExistence type="predicted"/>
<dbReference type="CDD" id="cd05930">
    <property type="entry name" value="A_NRPS"/>
    <property type="match status" value="1"/>
</dbReference>
<dbReference type="Gene3D" id="3.30.300.30">
    <property type="match status" value="1"/>
</dbReference>
<dbReference type="SMART" id="SM00823">
    <property type="entry name" value="PKS_PP"/>
    <property type="match status" value="1"/>
</dbReference>
<dbReference type="SUPFAM" id="SSF47336">
    <property type="entry name" value="ACP-like"/>
    <property type="match status" value="1"/>
</dbReference>
<sequence>MGIPEDATLPEIVQSHARTRPDALAIERGPVRMTYGELNRAANRLARALTARGVNRGAVVGIHLGRSVAWVTAMLATLKAGAVVMTLDPKAPAERARRAARAAELAAVVTDAGGEPEASAYSVPVVVVGDGGLRTAAEGESRHTALPGGPEDTDPHTPLFPDDLAYAVHTSGSSGRPKIVLAQHRWLTGGAAPGSALNRTTPADRGAWLGPAGAGIAIHEVCGLLWRGASIHVAEQDVITSPPALRDWLIANRITQAFVITPLGEMLQALPWPEDCTLRLMTLGGARLNRWAPADLPFEVAVSYGSLEAFQMANTLHPWEARCTPATATAADRAVPPPVGRPLPGVRIHVLEDDLAEVPAGALGELWIDSPSLCLGYLGDPALTASRFRPNPFGAPGSRVYRSGDAGRYRQDGVLEHHGRIDDVVKIRGHRVELGEVEWVLGSHPKVAQVCVVTVRDGDRSQLVACYVTGGPASVNASLAVELRAHVARRLPDFMVPAAYVRMDRLPMNTSDKVDRLSLPPADWRDWRPVQPYREPRGDTEVRLAELFSELLSVERVGADDNFFELGGDSLLAARLRSAVEEAFGLPLALSTVLTAGTPGELAGHLESARREPSGTETLPPIVPRDRS</sequence>
<dbReference type="Pfam" id="PF00501">
    <property type="entry name" value="AMP-binding"/>
    <property type="match status" value="1"/>
</dbReference>
<dbReference type="PANTHER" id="PTHR45527:SF1">
    <property type="entry name" value="FATTY ACID SYNTHASE"/>
    <property type="match status" value="1"/>
</dbReference>
<dbReference type="InterPro" id="IPR020806">
    <property type="entry name" value="PKS_PP-bd"/>
</dbReference>
<keyword evidence="6" id="KW-1185">Reference proteome</keyword>
<dbReference type="Pfam" id="PF13193">
    <property type="entry name" value="AMP-binding_C"/>
    <property type="match status" value="1"/>
</dbReference>
<dbReference type="Gene3D" id="3.40.50.12780">
    <property type="entry name" value="N-terminal domain of ligase-like"/>
    <property type="match status" value="1"/>
</dbReference>
<dbReference type="PROSITE" id="PS50075">
    <property type="entry name" value="CARRIER"/>
    <property type="match status" value="1"/>
</dbReference>
<dbReference type="PANTHER" id="PTHR45527">
    <property type="entry name" value="NONRIBOSOMAL PEPTIDE SYNTHETASE"/>
    <property type="match status" value="1"/>
</dbReference>
<evidence type="ECO:0000259" key="4">
    <source>
        <dbReference type="PROSITE" id="PS50075"/>
    </source>
</evidence>
<dbReference type="InterPro" id="IPR029058">
    <property type="entry name" value="AB_hydrolase_fold"/>
</dbReference>
<dbReference type="Gene3D" id="3.40.50.1820">
    <property type="entry name" value="alpha/beta hydrolase"/>
    <property type="match status" value="1"/>
</dbReference>
<protein>
    <recommendedName>
        <fullName evidence="4">Carrier domain-containing protein</fullName>
    </recommendedName>
</protein>
<dbReference type="PROSITE" id="PS00012">
    <property type="entry name" value="PHOSPHOPANTETHEINE"/>
    <property type="match status" value="1"/>
</dbReference>
<dbReference type="InterPro" id="IPR000873">
    <property type="entry name" value="AMP-dep_synth/lig_dom"/>
</dbReference>
<evidence type="ECO:0000313" key="5">
    <source>
        <dbReference type="EMBL" id="GAA3723935.1"/>
    </source>
</evidence>
<name>A0ABP7EUA5_9ACTN</name>
<evidence type="ECO:0000256" key="3">
    <source>
        <dbReference type="SAM" id="MobiDB-lite"/>
    </source>
</evidence>
<keyword evidence="2" id="KW-0597">Phosphoprotein</keyword>
<dbReference type="InterPro" id="IPR006162">
    <property type="entry name" value="Ppantetheine_attach_site"/>
</dbReference>
<feature type="region of interest" description="Disordered" evidence="3">
    <location>
        <begin position="601"/>
        <end position="628"/>
    </location>
</feature>
<evidence type="ECO:0000313" key="6">
    <source>
        <dbReference type="Proteomes" id="UP001499884"/>
    </source>
</evidence>
<gene>
    <name evidence="5" type="ORF">GCM10023082_22550</name>
</gene>